<sequence>MLTGECQIFKSSAYLEDPHGCGSILGEPEQHNMEKNMEKGGHWLEYPNTEMVQLTLTGVSKSSTQLCLFHRKGTY</sequence>
<name>A0A0V0IG12_SOLCH</name>
<accession>A0A0V0IG12</accession>
<reference evidence="1" key="1">
    <citation type="submission" date="2015-12" db="EMBL/GenBank/DDBJ databases">
        <title>Gene expression during late stages of embryo sac development: a critical building block for successful pollen-pistil interactions.</title>
        <authorList>
            <person name="Liu Y."/>
            <person name="Joly V."/>
            <person name="Sabar M."/>
            <person name="Matton D.P."/>
        </authorList>
    </citation>
    <scope>NUCLEOTIDE SEQUENCE</scope>
</reference>
<proteinExistence type="predicted"/>
<evidence type="ECO:0000313" key="1">
    <source>
        <dbReference type="EMBL" id="JAP31612.1"/>
    </source>
</evidence>
<protein>
    <submittedName>
        <fullName evidence="1">Putative ovule protein</fullName>
    </submittedName>
</protein>
<dbReference type="AlphaFoldDB" id="A0A0V0IG12"/>
<dbReference type="EMBL" id="GEDG01006876">
    <property type="protein sequence ID" value="JAP31612.1"/>
    <property type="molecule type" value="Transcribed_RNA"/>
</dbReference>
<organism evidence="1">
    <name type="scientific">Solanum chacoense</name>
    <name type="common">Chaco potato</name>
    <dbReference type="NCBI Taxonomy" id="4108"/>
    <lineage>
        <taxon>Eukaryota</taxon>
        <taxon>Viridiplantae</taxon>
        <taxon>Streptophyta</taxon>
        <taxon>Embryophyta</taxon>
        <taxon>Tracheophyta</taxon>
        <taxon>Spermatophyta</taxon>
        <taxon>Magnoliopsida</taxon>
        <taxon>eudicotyledons</taxon>
        <taxon>Gunneridae</taxon>
        <taxon>Pentapetalae</taxon>
        <taxon>asterids</taxon>
        <taxon>lamiids</taxon>
        <taxon>Solanales</taxon>
        <taxon>Solanaceae</taxon>
        <taxon>Solanoideae</taxon>
        <taxon>Solaneae</taxon>
        <taxon>Solanum</taxon>
    </lineage>
</organism>